<reference evidence="2 3" key="1">
    <citation type="journal article" date="2020" name="Syst. Appl. Microbiol.">
        <title>Alienimonas chondri sp. nov., a novel planctomycete isolated from the biofilm of the red alga Chondrus crispus.</title>
        <authorList>
            <person name="Vitorino I."/>
            <person name="Albuquerque L."/>
            <person name="Wiegand S."/>
            <person name="Kallscheuer N."/>
            <person name="da Costa M.S."/>
            <person name="Lobo-da-Cunha A."/>
            <person name="Jogler C."/>
            <person name="Lage O.M."/>
        </authorList>
    </citation>
    <scope>NUCLEOTIDE SEQUENCE [LARGE SCALE GENOMIC DNA]</scope>
    <source>
        <strain evidence="2 3">LzC2</strain>
    </source>
</reference>
<dbReference type="SUPFAM" id="SSF55729">
    <property type="entry name" value="Acyl-CoA N-acyltransferases (Nat)"/>
    <property type="match status" value="1"/>
</dbReference>
<organism evidence="2 3">
    <name type="scientific">Alienimonas chondri</name>
    <dbReference type="NCBI Taxonomy" id="2681879"/>
    <lineage>
        <taxon>Bacteria</taxon>
        <taxon>Pseudomonadati</taxon>
        <taxon>Planctomycetota</taxon>
        <taxon>Planctomycetia</taxon>
        <taxon>Planctomycetales</taxon>
        <taxon>Planctomycetaceae</taxon>
        <taxon>Alienimonas</taxon>
    </lineage>
</organism>
<protein>
    <recommendedName>
        <fullName evidence="1">N-acetyltransferase domain-containing protein</fullName>
    </recommendedName>
</protein>
<dbReference type="PANTHER" id="PTHR43233">
    <property type="entry name" value="FAMILY N-ACETYLTRANSFERASE, PUTATIVE (AFU_ORTHOLOGUE AFUA_6G03350)-RELATED"/>
    <property type="match status" value="1"/>
</dbReference>
<dbReference type="Gene3D" id="3.40.630.30">
    <property type="match status" value="1"/>
</dbReference>
<dbReference type="EMBL" id="WTPX01000083">
    <property type="protein sequence ID" value="NNJ26523.1"/>
    <property type="molecule type" value="Genomic_DNA"/>
</dbReference>
<feature type="domain" description="N-acetyltransferase" evidence="1">
    <location>
        <begin position="1"/>
        <end position="144"/>
    </location>
</feature>
<accession>A0ABX1VFE2</accession>
<comment type="caution">
    <text evidence="2">The sequence shown here is derived from an EMBL/GenBank/DDBJ whole genome shotgun (WGS) entry which is preliminary data.</text>
</comment>
<dbReference type="PANTHER" id="PTHR43233:SF1">
    <property type="entry name" value="FAMILY N-ACETYLTRANSFERASE, PUTATIVE (AFU_ORTHOLOGUE AFUA_6G03350)-RELATED"/>
    <property type="match status" value="1"/>
</dbReference>
<proteinExistence type="predicted"/>
<dbReference type="InterPro" id="IPR016181">
    <property type="entry name" value="Acyl_CoA_acyltransferase"/>
</dbReference>
<dbReference type="Pfam" id="PF00583">
    <property type="entry name" value="Acetyltransf_1"/>
    <property type="match status" value="1"/>
</dbReference>
<dbReference type="PROSITE" id="PS51186">
    <property type="entry name" value="GNAT"/>
    <property type="match status" value="1"/>
</dbReference>
<evidence type="ECO:0000313" key="3">
    <source>
        <dbReference type="Proteomes" id="UP000609651"/>
    </source>
</evidence>
<dbReference type="Proteomes" id="UP000609651">
    <property type="component" value="Unassembled WGS sequence"/>
</dbReference>
<evidence type="ECO:0000259" key="1">
    <source>
        <dbReference type="PROSITE" id="PS51186"/>
    </source>
</evidence>
<dbReference type="RefSeq" id="WP_171187658.1">
    <property type="nucleotide sequence ID" value="NZ_WTPX01000083.1"/>
</dbReference>
<gene>
    <name evidence="2" type="ORF">LzC2_26120</name>
</gene>
<dbReference type="InterPro" id="IPR000182">
    <property type="entry name" value="GNAT_dom"/>
</dbReference>
<dbReference type="InterPro" id="IPR053144">
    <property type="entry name" value="Acetyltransferase_Butenolide"/>
</dbReference>
<name>A0ABX1VFE2_9PLAN</name>
<dbReference type="CDD" id="cd04301">
    <property type="entry name" value="NAT_SF"/>
    <property type="match status" value="1"/>
</dbReference>
<evidence type="ECO:0000313" key="2">
    <source>
        <dbReference type="EMBL" id="NNJ26523.1"/>
    </source>
</evidence>
<sequence>MDSISEPAAEITYALEPDLTVEEFVDLLHRSTLAERRPVDDVAVMAGMLRHADVVLTARCDGRLAGVSRALTDYARCTYLADLAVDTAFQRRGIGRELLRRTHEAAGLQTTLILLAAPAAREYYPHIGMQPHDSCWTIPRRPLETDGSPF</sequence>
<keyword evidence="3" id="KW-1185">Reference proteome</keyword>